<proteinExistence type="predicted"/>
<reference evidence="1" key="2">
    <citation type="journal article" date="2015" name="Fish Shellfish Immunol.">
        <title>Early steps in the European eel (Anguilla anguilla)-Vibrio vulnificus interaction in the gills: Role of the RtxA13 toxin.</title>
        <authorList>
            <person name="Callol A."/>
            <person name="Pajuelo D."/>
            <person name="Ebbesson L."/>
            <person name="Teles M."/>
            <person name="MacKenzie S."/>
            <person name="Amaro C."/>
        </authorList>
    </citation>
    <scope>NUCLEOTIDE SEQUENCE</scope>
</reference>
<organism evidence="1">
    <name type="scientific">Anguilla anguilla</name>
    <name type="common">European freshwater eel</name>
    <name type="synonym">Muraena anguilla</name>
    <dbReference type="NCBI Taxonomy" id="7936"/>
    <lineage>
        <taxon>Eukaryota</taxon>
        <taxon>Metazoa</taxon>
        <taxon>Chordata</taxon>
        <taxon>Craniata</taxon>
        <taxon>Vertebrata</taxon>
        <taxon>Euteleostomi</taxon>
        <taxon>Actinopterygii</taxon>
        <taxon>Neopterygii</taxon>
        <taxon>Teleostei</taxon>
        <taxon>Anguilliformes</taxon>
        <taxon>Anguillidae</taxon>
        <taxon>Anguilla</taxon>
    </lineage>
</organism>
<name>A0A0E9PGK1_ANGAN</name>
<accession>A0A0E9PGK1</accession>
<dbReference type="EMBL" id="GBXM01105357">
    <property type="protein sequence ID" value="JAH03220.1"/>
    <property type="molecule type" value="Transcribed_RNA"/>
</dbReference>
<sequence length="32" mass="3601">MCPLLICAQSTVYNALQRREEKCKILSSLSVC</sequence>
<reference evidence="1" key="1">
    <citation type="submission" date="2014-11" db="EMBL/GenBank/DDBJ databases">
        <authorList>
            <person name="Amaro Gonzalez C."/>
        </authorList>
    </citation>
    <scope>NUCLEOTIDE SEQUENCE</scope>
</reference>
<evidence type="ECO:0000313" key="1">
    <source>
        <dbReference type="EMBL" id="JAH03220.1"/>
    </source>
</evidence>
<protein>
    <submittedName>
        <fullName evidence="1">Uncharacterized protein</fullName>
    </submittedName>
</protein>
<dbReference type="AlphaFoldDB" id="A0A0E9PGK1"/>